<name>A0A0F7SSE8_PHARH</name>
<dbReference type="CDD" id="cd18008">
    <property type="entry name" value="DEXDc_SHPRH-like"/>
    <property type="match status" value="1"/>
</dbReference>
<dbReference type="SMART" id="SM00490">
    <property type="entry name" value="HELICc"/>
    <property type="match status" value="1"/>
</dbReference>
<dbReference type="InterPro" id="IPR027417">
    <property type="entry name" value="P-loop_NTPase"/>
</dbReference>
<organism evidence="7">
    <name type="scientific">Phaffia rhodozyma</name>
    <name type="common">Yeast</name>
    <name type="synonym">Xanthophyllomyces dendrorhous</name>
    <dbReference type="NCBI Taxonomy" id="264483"/>
    <lineage>
        <taxon>Eukaryota</taxon>
        <taxon>Fungi</taxon>
        <taxon>Dikarya</taxon>
        <taxon>Basidiomycota</taxon>
        <taxon>Agaricomycotina</taxon>
        <taxon>Tremellomycetes</taxon>
        <taxon>Cystofilobasidiales</taxon>
        <taxon>Mrakiaceae</taxon>
        <taxon>Phaffia</taxon>
    </lineage>
</organism>
<dbReference type="InterPro" id="IPR049730">
    <property type="entry name" value="SNF2/RAD54-like_C"/>
</dbReference>
<accession>A0A0F7SSE8</accession>
<keyword evidence="3" id="KW-0067">ATP-binding</keyword>
<evidence type="ECO:0000256" key="1">
    <source>
        <dbReference type="ARBA" id="ARBA00022741"/>
    </source>
</evidence>
<evidence type="ECO:0000256" key="3">
    <source>
        <dbReference type="ARBA" id="ARBA00022840"/>
    </source>
</evidence>
<dbReference type="Pfam" id="PF00271">
    <property type="entry name" value="Helicase_C"/>
    <property type="match status" value="1"/>
</dbReference>
<dbReference type="AlphaFoldDB" id="A0A0F7SSE8"/>
<dbReference type="InterPro" id="IPR000330">
    <property type="entry name" value="SNF2_N"/>
</dbReference>
<dbReference type="GO" id="GO:0006281">
    <property type="term" value="P:DNA repair"/>
    <property type="evidence" value="ECO:0007669"/>
    <property type="project" value="TreeGrafter"/>
</dbReference>
<dbReference type="InterPro" id="IPR038718">
    <property type="entry name" value="SNF2-like_sf"/>
</dbReference>
<feature type="compositionally biased region" description="Pro residues" evidence="4">
    <location>
        <begin position="19"/>
        <end position="29"/>
    </location>
</feature>
<feature type="compositionally biased region" description="Low complexity" evidence="4">
    <location>
        <begin position="87"/>
        <end position="101"/>
    </location>
</feature>
<dbReference type="GO" id="GO:0008094">
    <property type="term" value="F:ATP-dependent activity, acting on DNA"/>
    <property type="evidence" value="ECO:0007669"/>
    <property type="project" value="TreeGrafter"/>
</dbReference>
<proteinExistence type="predicted"/>
<feature type="domain" description="Helicase C-terminal" evidence="6">
    <location>
        <begin position="712"/>
        <end position="878"/>
    </location>
</feature>
<evidence type="ECO:0000259" key="6">
    <source>
        <dbReference type="PROSITE" id="PS51194"/>
    </source>
</evidence>
<feature type="domain" description="Helicase ATP-binding" evidence="5">
    <location>
        <begin position="294"/>
        <end position="511"/>
    </location>
</feature>
<feature type="compositionally biased region" description="Low complexity" evidence="4">
    <location>
        <begin position="198"/>
        <end position="210"/>
    </location>
</feature>
<protein>
    <submittedName>
        <fullName evidence="7">Snf2 family dna-dependent atpase</fullName>
    </submittedName>
</protein>
<dbReference type="InterPro" id="IPR001650">
    <property type="entry name" value="Helicase_C-like"/>
</dbReference>
<keyword evidence="1" id="KW-0547">Nucleotide-binding</keyword>
<dbReference type="GO" id="GO:0005634">
    <property type="term" value="C:nucleus"/>
    <property type="evidence" value="ECO:0007669"/>
    <property type="project" value="TreeGrafter"/>
</dbReference>
<evidence type="ECO:0000259" key="5">
    <source>
        <dbReference type="PROSITE" id="PS51192"/>
    </source>
</evidence>
<reference evidence="7" key="1">
    <citation type="submission" date="2014-08" db="EMBL/GenBank/DDBJ databases">
        <authorList>
            <person name="Sharma Rahul"/>
            <person name="Thines Marco"/>
        </authorList>
    </citation>
    <scope>NUCLEOTIDE SEQUENCE</scope>
</reference>
<dbReference type="Pfam" id="PF00176">
    <property type="entry name" value="SNF2-rel_dom"/>
    <property type="match status" value="1"/>
</dbReference>
<dbReference type="PANTHER" id="PTHR45626:SF14">
    <property type="entry name" value="ATP-DEPENDENT DNA HELICASE (EUROFUNG)"/>
    <property type="match status" value="1"/>
</dbReference>
<feature type="compositionally biased region" description="Polar residues" evidence="4">
    <location>
        <begin position="121"/>
        <end position="135"/>
    </location>
</feature>
<dbReference type="CDD" id="cd18793">
    <property type="entry name" value="SF2_C_SNF"/>
    <property type="match status" value="1"/>
</dbReference>
<dbReference type="PROSITE" id="PS51192">
    <property type="entry name" value="HELICASE_ATP_BIND_1"/>
    <property type="match status" value="1"/>
</dbReference>
<evidence type="ECO:0000256" key="4">
    <source>
        <dbReference type="SAM" id="MobiDB-lite"/>
    </source>
</evidence>
<sequence>MEALKKQALANPLNYPHLNPKPKPHPQPQPSRATPEVIELPDSEDEGRGYDRPVSDDDDDDDVIEVQPKRMSLNENDRPIPRAYTARPTQPQTFRQTQPFRPGQPFRPSQPFRPANVSAPRPQSTNPFFSQRPTAPTLYNTVRPVPVHMPTSSAPAPVPIAIPTPRPFSRPPYGYIPNRTPAVVPTDMFAHKMSISETARNGATNARNATKPPVRKGDEEDEGEDFDLDDGKRREDDWDVVDPSQADKHMRELLEQALGDVQGEFDEKDSIVEGFREGIQLMPHQVQGCQWMKSRESGRKSFGILADDMGLGKTVQTLARIVDGRPTKAHIKAGYKGGTLIICPLPVMKQWEDEVKKKTRSGLLKVTTHQGVKRETDADLLQNFDVVITTYDVIRQEYDKYIESLIPANARDSSDSDSDDFGSSLGKKKGAKAISKKAPKGKKEVVPKMALFKIKWHRIVLDEAQNIKNRTTKTSQGCVALQGKFRWCLTGTPIQNNVDELYPLFAFLRCRPLDDWDNFREQISKPVKNGRTKYAMRKLHVILKAVMLRRLKTAELNGKRILNLPPRNVNVVTCRFDADERAFYQALTERTALTFSKYMKAGAVMSNYTSILTMLLRLRQACDHPILVSESFGSDPDAVAPASDAKEDKDEADELADLLGGLTVATAPCSICSTKLLPGQTEYCSPACRSVGLRAKEVAEARAAGLPHTSAKIREILKILKQTDDRGLGEKTIIFSQFTKMLDVIQPFLKSTGVKFVRYDGSMDNVKRELSLTAIKTDPSVKVILISFKAGGVGLNLTCANNVILTDLWWNPALEEQAFDRAHRLGQNRAVHVHKLVIEETVEDRILLLQEKKRELAAAALSGGSFKAGNKLNLEDIMALFKPQPFAAPDVDSDEE</sequence>
<feature type="compositionally biased region" description="Basic and acidic residues" evidence="4">
    <location>
        <begin position="46"/>
        <end position="55"/>
    </location>
</feature>
<feature type="region of interest" description="Disordered" evidence="4">
    <location>
        <begin position="410"/>
        <end position="440"/>
    </location>
</feature>
<evidence type="ECO:0000256" key="2">
    <source>
        <dbReference type="ARBA" id="ARBA00022801"/>
    </source>
</evidence>
<feature type="compositionally biased region" description="Acidic residues" evidence="4">
    <location>
        <begin position="219"/>
        <end position="228"/>
    </location>
</feature>
<dbReference type="GO" id="GO:0016787">
    <property type="term" value="F:hydrolase activity"/>
    <property type="evidence" value="ECO:0007669"/>
    <property type="project" value="UniProtKB-KW"/>
</dbReference>
<dbReference type="PANTHER" id="PTHR45626">
    <property type="entry name" value="TRANSCRIPTION TERMINATION FACTOR 2-RELATED"/>
    <property type="match status" value="1"/>
</dbReference>
<dbReference type="Gene3D" id="3.40.50.10810">
    <property type="entry name" value="Tandem AAA-ATPase domain"/>
    <property type="match status" value="2"/>
</dbReference>
<feature type="region of interest" description="Disordered" evidence="4">
    <location>
        <begin position="1"/>
        <end position="135"/>
    </location>
</feature>
<dbReference type="GO" id="GO:0005524">
    <property type="term" value="F:ATP binding"/>
    <property type="evidence" value="ECO:0007669"/>
    <property type="project" value="UniProtKB-KW"/>
</dbReference>
<dbReference type="PROSITE" id="PS50007">
    <property type="entry name" value="PIPLC_X_DOMAIN"/>
    <property type="match status" value="1"/>
</dbReference>
<dbReference type="InterPro" id="IPR050628">
    <property type="entry name" value="SNF2_RAD54_helicase_TF"/>
</dbReference>
<dbReference type="PROSITE" id="PS51194">
    <property type="entry name" value="HELICASE_CTER"/>
    <property type="match status" value="1"/>
</dbReference>
<dbReference type="Gene3D" id="3.40.50.300">
    <property type="entry name" value="P-loop containing nucleotide triphosphate hydrolases"/>
    <property type="match status" value="1"/>
</dbReference>
<dbReference type="InterPro" id="IPR014001">
    <property type="entry name" value="Helicase_ATP-bd"/>
</dbReference>
<dbReference type="SUPFAM" id="SSF52540">
    <property type="entry name" value="P-loop containing nucleoside triphosphate hydrolases"/>
    <property type="match status" value="2"/>
</dbReference>
<dbReference type="EMBL" id="LN483166">
    <property type="protein sequence ID" value="CED84401.1"/>
    <property type="molecule type" value="Genomic_DNA"/>
</dbReference>
<feature type="compositionally biased region" description="Basic residues" evidence="4">
    <location>
        <begin position="426"/>
        <end position="440"/>
    </location>
</feature>
<evidence type="ECO:0000313" key="7">
    <source>
        <dbReference type="EMBL" id="CED84401.1"/>
    </source>
</evidence>
<feature type="region of interest" description="Disordered" evidence="4">
    <location>
        <begin position="197"/>
        <end position="238"/>
    </location>
</feature>
<dbReference type="SMART" id="SM00487">
    <property type="entry name" value="DEXDc"/>
    <property type="match status" value="1"/>
</dbReference>
<keyword evidence="2" id="KW-0378">Hydrolase</keyword>